<dbReference type="PANTHER" id="PTHR43124">
    <property type="entry name" value="PURINE EFFLUX PUMP PBUE"/>
    <property type="match status" value="1"/>
</dbReference>
<dbReference type="Gene3D" id="1.20.1250.20">
    <property type="entry name" value="MFS general substrate transporter like domains"/>
    <property type="match status" value="1"/>
</dbReference>
<comment type="subcellular location">
    <subcellularLocation>
        <location evidence="1">Cell membrane</location>
        <topology evidence="1">Multi-pass membrane protein</topology>
    </subcellularLocation>
</comment>
<evidence type="ECO:0000256" key="3">
    <source>
        <dbReference type="ARBA" id="ARBA00022475"/>
    </source>
</evidence>
<gene>
    <name evidence="9" type="ORF">ACFFHM_24120</name>
</gene>
<feature type="transmembrane region" description="Helical" evidence="7">
    <location>
        <begin position="375"/>
        <end position="394"/>
    </location>
</feature>
<feature type="transmembrane region" description="Helical" evidence="7">
    <location>
        <begin position="287"/>
        <end position="305"/>
    </location>
</feature>
<feature type="transmembrane region" description="Helical" evidence="7">
    <location>
        <begin position="140"/>
        <end position="165"/>
    </location>
</feature>
<evidence type="ECO:0000256" key="4">
    <source>
        <dbReference type="ARBA" id="ARBA00022692"/>
    </source>
</evidence>
<feature type="transmembrane region" description="Helical" evidence="7">
    <location>
        <begin position="311"/>
        <end position="339"/>
    </location>
</feature>
<dbReference type="RefSeq" id="WP_335964082.1">
    <property type="nucleotide sequence ID" value="NZ_JAXBLX010000079.1"/>
</dbReference>
<dbReference type="PROSITE" id="PS50850">
    <property type="entry name" value="MFS"/>
    <property type="match status" value="1"/>
</dbReference>
<organism evidence="9 10">
    <name type="scientific">Halalkalibacter kiskunsagensis</name>
    <dbReference type="NCBI Taxonomy" id="1548599"/>
    <lineage>
        <taxon>Bacteria</taxon>
        <taxon>Bacillati</taxon>
        <taxon>Bacillota</taxon>
        <taxon>Bacilli</taxon>
        <taxon>Bacillales</taxon>
        <taxon>Bacillaceae</taxon>
        <taxon>Halalkalibacter</taxon>
    </lineage>
</organism>
<reference evidence="9 10" key="1">
    <citation type="submission" date="2024-09" db="EMBL/GenBank/DDBJ databases">
        <authorList>
            <person name="Sun Q."/>
            <person name="Mori K."/>
        </authorList>
    </citation>
    <scope>NUCLEOTIDE SEQUENCE [LARGE SCALE GENOMIC DNA]</scope>
    <source>
        <strain evidence="9 10">NCAIM B.02610</strain>
    </source>
</reference>
<dbReference type="InterPro" id="IPR020846">
    <property type="entry name" value="MFS_dom"/>
</dbReference>
<name>A0ABV6KJN2_9BACI</name>
<feature type="transmembrane region" description="Helical" evidence="7">
    <location>
        <begin position="254"/>
        <end position="275"/>
    </location>
</feature>
<feature type="transmembrane region" description="Helical" evidence="7">
    <location>
        <begin position="7"/>
        <end position="27"/>
    </location>
</feature>
<dbReference type="EMBL" id="JBHLUX010000094">
    <property type="protein sequence ID" value="MFC0473512.1"/>
    <property type="molecule type" value="Genomic_DNA"/>
</dbReference>
<dbReference type="SUPFAM" id="SSF103473">
    <property type="entry name" value="MFS general substrate transporter"/>
    <property type="match status" value="1"/>
</dbReference>
<keyword evidence="3" id="KW-1003">Cell membrane</keyword>
<evidence type="ECO:0000256" key="6">
    <source>
        <dbReference type="ARBA" id="ARBA00023136"/>
    </source>
</evidence>
<dbReference type="InterPro" id="IPR050189">
    <property type="entry name" value="MFS_Efflux_Transporters"/>
</dbReference>
<dbReference type="PANTHER" id="PTHR43124:SF3">
    <property type="entry name" value="CHLORAMPHENICOL EFFLUX PUMP RV0191"/>
    <property type="match status" value="1"/>
</dbReference>
<feature type="transmembrane region" description="Helical" evidence="7">
    <location>
        <begin position="351"/>
        <end position="369"/>
    </location>
</feature>
<comment type="caution">
    <text evidence="9">The sequence shown here is derived from an EMBL/GenBank/DDBJ whole genome shotgun (WGS) entry which is preliminary data.</text>
</comment>
<feature type="transmembrane region" description="Helical" evidence="7">
    <location>
        <begin position="219"/>
        <end position="242"/>
    </location>
</feature>
<feature type="transmembrane region" description="Helical" evidence="7">
    <location>
        <begin position="75"/>
        <end position="95"/>
    </location>
</feature>
<accession>A0ABV6KJN2</accession>
<dbReference type="Proteomes" id="UP001589838">
    <property type="component" value="Unassembled WGS sequence"/>
</dbReference>
<dbReference type="InterPro" id="IPR005829">
    <property type="entry name" value="Sugar_transporter_CS"/>
</dbReference>
<dbReference type="PROSITE" id="PS00216">
    <property type="entry name" value="SUGAR_TRANSPORT_1"/>
    <property type="match status" value="1"/>
</dbReference>
<feature type="transmembrane region" description="Helical" evidence="7">
    <location>
        <begin position="107"/>
        <end position="128"/>
    </location>
</feature>
<dbReference type="CDD" id="cd17474">
    <property type="entry name" value="MFS_YfmO_like"/>
    <property type="match status" value="1"/>
</dbReference>
<evidence type="ECO:0000259" key="8">
    <source>
        <dbReference type="PROSITE" id="PS50850"/>
    </source>
</evidence>
<evidence type="ECO:0000313" key="9">
    <source>
        <dbReference type="EMBL" id="MFC0473512.1"/>
    </source>
</evidence>
<feature type="domain" description="Major facilitator superfamily (MFS) profile" evidence="8">
    <location>
        <begin position="9"/>
        <end position="401"/>
    </location>
</feature>
<dbReference type="InterPro" id="IPR036259">
    <property type="entry name" value="MFS_trans_sf"/>
</dbReference>
<evidence type="ECO:0000313" key="10">
    <source>
        <dbReference type="Proteomes" id="UP001589838"/>
    </source>
</evidence>
<sequence>MNDNRPTYLLFFIGLLPFIMVIGNSMFIPMLPQMQTDMGLTTVEGGWLLTSFSIPAALLVPFGGILSDRYGRKKIALIALPFIIVGCVISAIAGMKGGESSSFQIMMVGRVFQGIGAGGATPLAMAFISDLYQGEQRNRALGAIEVFNGAGKVISPIVGGLVLAVSWYVSFVIYLAVALFAFVGIKLFITTDPVIKKDFENRNEKTERLKRQFVYHWRWLIPILASGTIGMFLLFGYLFYFSYLLESTLLVSDFLNGMLLALPLFVLTILSYSTAKRLRSNENQYKRAFIYGIMLMIGGTLLMLIDHSLSLFVCAIIIYSFGFGMLLPAANAALASIVLKKERGTVFSFYTMLRFLGVALGPLCFGIWMRDIEQMMFTALFFISLNGLILVYSWKCFPIGKECNNVEMSRL</sequence>
<proteinExistence type="predicted"/>
<keyword evidence="2" id="KW-0813">Transport</keyword>
<keyword evidence="10" id="KW-1185">Reference proteome</keyword>
<dbReference type="InterPro" id="IPR011701">
    <property type="entry name" value="MFS"/>
</dbReference>
<evidence type="ECO:0000256" key="5">
    <source>
        <dbReference type="ARBA" id="ARBA00022989"/>
    </source>
</evidence>
<keyword evidence="6 7" id="KW-0472">Membrane</keyword>
<keyword evidence="5 7" id="KW-1133">Transmembrane helix</keyword>
<feature type="transmembrane region" description="Helical" evidence="7">
    <location>
        <begin position="171"/>
        <end position="189"/>
    </location>
</feature>
<dbReference type="Pfam" id="PF07690">
    <property type="entry name" value="MFS_1"/>
    <property type="match status" value="1"/>
</dbReference>
<evidence type="ECO:0000256" key="7">
    <source>
        <dbReference type="SAM" id="Phobius"/>
    </source>
</evidence>
<feature type="transmembrane region" description="Helical" evidence="7">
    <location>
        <begin position="47"/>
        <end position="66"/>
    </location>
</feature>
<protein>
    <submittedName>
        <fullName evidence="9">MFS transporter</fullName>
    </submittedName>
</protein>
<evidence type="ECO:0000256" key="1">
    <source>
        <dbReference type="ARBA" id="ARBA00004651"/>
    </source>
</evidence>
<evidence type="ECO:0000256" key="2">
    <source>
        <dbReference type="ARBA" id="ARBA00022448"/>
    </source>
</evidence>
<keyword evidence="4 7" id="KW-0812">Transmembrane</keyword>